<dbReference type="GO" id="GO:0070180">
    <property type="term" value="F:large ribosomal subunit rRNA binding"/>
    <property type="evidence" value="ECO:0007669"/>
    <property type="project" value="TreeGrafter"/>
</dbReference>
<evidence type="ECO:0000313" key="5">
    <source>
        <dbReference type="Proteomes" id="UP000554482"/>
    </source>
</evidence>
<dbReference type="PANTHER" id="PTHR45699:SF3">
    <property type="entry name" value="LARGE RIBOSOMAL SUBUNIT PROTEIN UL10"/>
    <property type="match status" value="1"/>
</dbReference>
<reference evidence="4 5" key="1">
    <citation type="submission" date="2020-06" db="EMBL/GenBank/DDBJ databases">
        <title>Transcriptomic and genomic resources for Thalictrum thalictroides and T. hernandezii: Facilitating candidate gene discovery in an emerging model plant lineage.</title>
        <authorList>
            <person name="Arias T."/>
            <person name="Riano-Pachon D.M."/>
            <person name="Di Stilio V.S."/>
        </authorList>
    </citation>
    <scope>NUCLEOTIDE SEQUENCE [LARGE SCALE GENOMIC DNA]</scope>
    <source>
        <strain evidence="5">cv. WT478/WT964</strain>
        <tissue evidence="4">Leaves</tissue>
    </source>
</reference>
<accession>A0A7J6WAA2</accession>
<dbReference type="GO" id="GO:0002181">
    <property type="term" value="P:cytoplasmic translation"/>
    <property type="evidence" value="ECO:0007669"/>
    <property type="project" value="TreeGrafter"/>
</dbReference>
<keyword evidence="2 4" id="KW-0689">Ribosomal protein</keyword>
<evidence type="ECO:0000313" key="4">
    <source>
        <dbReference type="EMBL" id="KAF5194354.1"/>
    </source>
</evidence>
<evidence type="ECO:0000256" key="1">
    <source>
        <dbReference type="ARBA" id="ARBA00008889"/>
    </source>
</evidence>
<dbReference type="GO" id="GO:0000027">
    <property type="term" value="P:ribosomal large subunit assembly"/>
    <property type="evidence" value="ECO:0007669"/>
    <property type="project" value="TreeGrafter"/>
</dbReference>
<dbReference type="OrthoDB" id="1714674at2759"/>
<evidence type="ECO:0000256" key="3">
    <source>
        <dbReference type="ARBA" id="ARBA00023274"/>
    </source>
</evidence>
<protein>
    <submittedName>
        <fullName evidence="4">60S acidic ribosomal protein P0</fullName>
    </submittedName>
</protein>
<comment type="similarity">
    <text evidence="1">Belongs to the universal ribosomal protein uL10 family.</text>
</comment>
<organism evidence="4 5">
    <name type="scientific">Thalictrum thalictroides</name>
    <name type="common">Rue-anemone</name>
    <name type="synonym">Anemone thalictroides</name>
    <dbReference type="NCBI Taxonomy" id="46969"/>
    <lineage>
        <taxon>Eukaryota</taxon>
        <taxon>Viridiplantae</taxon>
        <taxon>Streptophyta</taxon>
        <taxon>Embryophyta</taxon>
        <taxon>Tracheophyta</taxon>
        <taxon>Spermatophyta</taxon>
        <taxon>Magnoliopsida</taxon>
        <taxon>Ranunculales</taxon>
        <taxon>Ranunculaceae</taxon>
        <taxon>Thalictroideae</taxon>
        <taxon>Thalictrum</taxon>
    </lineage>
</organism>
<keyword evidence="3" id="KW-0687">Ribonucleoprotein</keyword>
<dbReference type="GO" id="GO:0003735">
    <property type="term" value="F:structural constituent of ribosome"/>
    <property type="evidence" value="ECO:0007669"/>
    <property type="project" value="TreeGrafter"/>
</dbReference>
<dbReference type="GO" id="GO:0022625">
    <property type="term" value="C:cytosolic large ribosomal subunit"/>
    <property type="evidence" value="ECO:0007669"/>
    <property type="project" value="TreeGrafter"/>
</dbReference>
<evidence type="ECO:0000256" key="2">
    <source>
        <dbReference type="ARBA" id="ARBA00022980"/>
    </source>
</evidence>
<proteinExistence type="inferred from homology"/>
<dbReference type="PANTHER" id="PTHR45699">
    <property type="entry name" value="60S ACIDIC RIBOSOMAL PROTEIN P0"/>
    <property type="match status" value="1"/>
</dbReference>
<dbReference type="AlphaFoldDB" id="A0A7J6WAA2"/>
<comment type="caution">
    <text evidence="4">The sequence shown here is derived from an EMBL/GenBank/DDBJ whole genome shotgun (WGS) entry which is preliminary data.</text>
</comment>
<dbReference type="Pfam" id="PF00428">
    <property type="entry name" value="Ribosomal_60s"/>
    <property type="match status" value="1"/>
</dbReference>
<sequence>MVTSLALAISYPTLAVAPHMFINAYKNVLAVVIPTEYSFPQTDDVKEYLTDPSKFAVAAADTSSAPAPTKVKWVLVYLMIKLRLVSI</sequence>
<dbReference type="Proteomes" id="UP000554482">
    <property type="component" value="Unassembled WGS sequence"/>
</dbReference>
<dbReference type="EMBL" id="JABWDY010018814">
    <property type="protein sequence ID" value="KAF5194354.1"/>
    <property type="molecule type" value="Genomic_DNA"/>
</dbReference>
<dbReference type="InterPro" id="IPR050323">
    <property type="entry name" value="Ribosomal_protein_uL10"/>
</dbReference>
<keyword evidence="5" id="KW-1185">Reference proteome</keyword>
<name>A0A7J6WAA2_THATH</name>
<gene>
    <name evidence="4" type="ORF">FRX31_016059</name>
</gene>